<dbReference type="EMBL" id="QOWE01000011">
    <property type="protein sequence ID" value="RCR68792.1"/>
    <property type="molecule type" value="Genomic_DNA"/>
</dbReference>
<comment type="caution">
    <text evidence="1">The sequence shown here is derived from an EMBL/GenBank/DDBJ whole genome shotgun (WGS) entry which is preliminary data.</text>
</comment>
<accession>A0A368JMR2</accession>
<keyword evidence="2" id="KW-1185">Reference proteome</keyword>
<dbReference type="OrthoDB" id="882771at2"/>
<reference evidence="1 2" key="1">
    <citation type="submission" date="2018-07" db="EMBL/GenBank/DDBJ databases">
        <title>Genome analysis of Larkinella rosea.</title>
        <authorList>
            <person name="Zhou Z."/>
            <person name="Wang G."/>
        </authorList>
    </citation>
    <scope>NUCLEOTIDE SEQUENCE [LARGE SCALE GENOMIC DNA]</scope>
    <source>
        <strain evidence="2">zzj9</strain>
    </source>
</reference>
<sequence length="226" mass="25787">MNTQKNNTGTTNQNGLEVKLYQKVNESTGEVIPNPDTSHFKYLEGHPRQYRFDAKEGIFNINGTEKLGGPTNGRTLTFQPIAWRIFTDNILNMGTKNWAEIFFIDEKNCVSAVLFHGYSVDNIFRLIEPLFYDDLTLADVVITAVAEKKENTKIQPKGVYYIATFSYKLADPEETKVLKAFGQSNKIFRQETLTDIANIKTAYNYFNPFLNPTEELLVENGIHLLN</sequence>
<evidence type="ECO:0000313" key="2">
    <source>
        <dbReference type="Proteomes" id="UP000253383"/>
    </source>
</evidence>
<name>A0A368JMR2_9BACT</name>
<gene>
    <name evidence="1" type="ORF">DUE52_15025</name>
</gene>
<dbReference type="Proteomes" id="UP000253383">
    <property type="component" value="Unassembled WGS sequence"/>
</dbReference>
<organism evidence="1 2">
    <name type="scientific">Larkinella punicea</name>
    <dbReference type="NCBI Taxonomy" id="2315727"/>
    <lineage>
        <taxon>Bacteria</taxon>
        <taxon>Pseudomonadati</taxon>
        <taxon>Bacteroidota</taxon>
        <taxon>Cytophagia</taxon>
        <taxon>Cytophagales</taxon>
        <taxon>Spirosomataceae</taxon>
        <taxon>Larkinella</taxon>
    </lineage>
</organism>
<dbReference type="AlphaFoldDB" id="A0A368JMR2"/>
<protein>
    <submittedName>
        <fullName evidence="1">Uncharacterized protein</fullName>
    </submittedName>
</protein>
<evidence type="ECO:0000313" key="1">
    <source>
        <dbReference type="EMBL" id="RCR68792.1"/>
    </source>
</evidence>
<proteinExistence type="predicted"/>
<dbReference type="RefSeq" id="WP_114406842.1">
    <property type="nucleotide sequence ID" value="NZ_QOWE01000011.1"/>
</dbReference>